<proteinExistence type="predicted"/>
<evidence type="ECO:0000313" key="6">
    <source>
        <dbReference type="Proteomes" id="UP001058974"/>
    </source>
</evidence>
<feature type="domain" description="SNF2 N-terminal" evidence="4">
    <location>
        <begin position="152"/>
        <end position="193"/>
    </location>
</feature>
<comment type="caution">
    <text evidence="5">The sequence shown here is derived from an EMBL/GenBank/DDBJ whole genome shotgun (WGS) entry which is preliminary data.</text>
</comment>
<evidence type="ECO:0000256" key="1">
    <source>
        <dbReference type="ARBA" id="ARBA00022741"/>
    </source>
</evidence>
<evidence type="ECO:0000259" key="4">
    <source>
        <dbReference type="Pfam" id="PF00176"/>
    </source>
</evidence>
<dbReference type="Gramene" id="Psat05G0312700-T2">
    <property type="protein sequence ID" value="KAI5406723.1"/>
    <property type="gene ID" value="KIW84_053127"/>
</dbReference>
<evidence type="ECO:0000256" key="3">
    <source>
        <dbReference type="ARBA" id="ARBA00022840"/>
    </source>
</evidence>
<sequence>MASNCVSSSASCSFAVISSHVGSSFPLGSASVEECAYIVYAFAPFNSTLKVLGRGPESDCTEGSNDEDDCDVCIIEDISHPAPTSRSAELNNSLNMSQSSRFDYTKPYMAGGTKPKPRDEQYILRVALQDLSQPKSEVSPPDGLLAVPLLRHQRIALSRMVQKETSSLYCSGGILADDQGLGKTASTISLILKERAPLLKTCKSAQKVH</sequence>
<keyword evidence="2" id="KW-0378">Hydrolase</keyword>
<dbReference type="Proteomes" id="UP001058974">
    <property type="component" value="Chromosome 5"/>
</dbReference>
<accession>A0A9D4WPL0</accession>
<dbReference type="AlphaFoldDB" id="A0A9D4WPL0"/>
<dbReference type="EMBL" id="JAMSHJ010000005">
    <property type="protein sequence ID" value="KAI5406723.1"/>
    <property type="molecule type" value="Genomic_DNA"/>
</dbReference>
<evidence type="ECO:0000256" key="2">
    <source>
        <dbReference type="ARBA" id="ARBA00022801"/>
    </source>
</evidence>
<keyword evidence="3" id="KW-0067">ATP-binding</keyword>
<evidence type="ECO:0000313" key="5">
    <source>
        <dbReference type="EMBL" id="KAI5406723.1"/>
    </source>
</evidence>
<dbReference type="GO" id="GO:0005634">
    <property type="term" value="C:nucleus"/>
    <property type="evidence" value="ECO:0007669"/>
    <property type="project" value="TreeGrafter"/>
</dbReference>
<keyword evidence="6" id="KW-1185">Reference proteome</keyword>
<organism evidence="5 6">
    <name type="scientific">Pisum sativum</name>
    <name type="common">Garden pea</name>
    <name type="synonym">Lathyrus oleraceus</name>
    <dbReference type="NCBI Taxonomy" id="3888"/>
    <lineage>
        <taxon>Eukaryota</taxon>
        <taxon>Viridiplantae</taxon>
        <taxon>Streptophyta</taxon>
        <taxon>Embryophyta</taxon>
        <taxon>Tracheophyta</taxon>
        <taxon>Spermatophyta</taxon>
        <taxon>Magnoliopsida</taxon>
        <taxon>eudicotyledons</taxon>
        <taxon>Gunneridae</taxon>
        <taxon>Pentapetalae</taxon>
        <taxon>rosids</taxon>
        <taxon>fabids</taxon>
        <taxon>Fabales</taxon>
        <taxon>Fabaceae</taxon>
        <taxon>Papilionoideae</taxon>
        <taxon>50 kb inversion clade</taxon>
        <taxon>NPAAA clade</taxon>
        <taxon>Hologalegina</taxon>
        <taxon>IRL clade</taxon>
        <taxon>Fabeae</taxon>
        <taxon>Lathyrus</taxon>
    </lineage>
</organism>
<reference evidence="5 6" key="1">
    <citation type="journal article" date="2022" name="Nat. Genet.">
        <title>Improved pea reference genome and pan-genome highlight genomic features and evolutionary characteristics.</title>
        <authorList>
            <person name="Yang T."/>
            <person name="Liu R."/>
            <person name="Luo Y."/>
            <person name="Hu S."/>
            <person name="Wang D."/>
            <person name="Wang C."/>
            <person name="Pandey M.K."/>
            <person name="Ge S."/>
            <person name="Xu Q."/>
            <person name="Li N."/>
            <person name="Li G."/>
            <person name="Huang Y."/>
            <person name="Saxena R.K."/>
            <person name="Ji Y."/>
            <person name="Li M."/>
            <person name="Yan X."/>
            <person name="He Y."/>
            <person name="Liu Y."/>
            <person name="Wang X."/>
            <person name="Xiang C."/>
            <person name="Varshney R.K."/>
            <person name="Ding H."/>
            <person name="Gao S."/>
            <person name="Zong X."/>
        </authorList>
    </citation>
    <scope>NUCLEOTIDE SEQUENCE [LARGE SCALE GENOMIC DNA]</scope>
    <source>
        <strain evidence="5 6">cv. Zhongwan 6</strain>
    </source>
</reference>
<dbReference type="InterPro" id="IPR050628">
    <property type="entry name" value="SNF2_RAD54_helicase_TF"/>
</dbReference>
<dbReference type="Pfam" id="PF00176">
    <property type="entry name" value="SNF2-rel_dom"/>
    <property type="match status" value="1"/>
</dbReference>
<dbReference type="Gene3D" id="3.40.50.10810">
    <property type="entry name" value="Tandem AAA-ATPase domain"/>
    <property type="match status" value="1"/>
</dbReference>
<dbReference type="InterPro" id="IPR027417">
    <property type="entry name" value="P-loop_NTPase"/>
</dbReference>
<dbReference type="GO" id="GO:0006281">
    <property type="term" value="P:DNA repair"/>
    <property type="evidence" value="ECO:0007669"/>
    <property type="project" value="TreeGrafter"/>
</dbReference>
<dbReference type="SUPFAM" id="SSF52540">
    <property type="entry name" value="P-loop containing nucleoside triphosphate hydrolases"/>
    <property type="match status" value="1"/>
</dbReference>
<dbReference type="InterPro" id="IPR000330">
    <property type="entry name" value="SNF2_N"/>
</dbReference>
<dbReference type="PANTHER" id="PTHR45626:SF16">
    <property type="entry name" value="ATP-DEPENDENT HELICASE ULS1"/>
    <property type="match status" value="1"/>
</dbReference>
<keyword evidence="1" id="KW-0547">Nucleotide-binding</keyword>
<gene>
    <name evidence="5" type="ORF">KIW84_053127</name>
</gene>
<name>A0A9D4WPL0_PEA</name>
<dbReference type="PANTHER" id="PTHR45626">
    <property type="entry name" value="TRANSCRIPTION TERMINATION FACTOR 2-RELATED"/>
    <property type="match status" value="1"/>
</dbReference>
<dbReference type="GO" id="GO:0016787">
    <property type="term" value="F:hydrolase activity"/>
    <property type="evidence" value="ECO:0007669"/>
    <property type="project" value="UniProtKB-KW"/>
</dbReference>
<protein>
    <recommendedName>
        <fullName evidence="4">SNF2 N-terminal domain-containing protein</fullName>
    </recommendedName>
</protein>
<dbReference type="GO" id="GO:0005524">
    <property type="term" value="F:ATP binding"/>
    <property type="evidence" value="ECO:0007669"/>
    <property type="project" value="UniProtKB-KW"/>
</dbReference>
<dbReference type="InterPro" id="IPR038718">
    <property type="entry name" value="SNF2-like_sf"/>
</dbReference>
<dbReference type="GO" id="GO:0008094">
    <property type="term" value="F:ATP-dependent activity, acting on DNA"/>
    <property type="evidence" value="ECO:0007669"/>
    <property type="project" value="TreeGrafter"/>
</dbReference>